<feature type="domain" description="MOFRL-associated" evidence="2">
    <location>
        <begin position="13"/>
        <end position="251"/>
    </location>
</feature>
<dbReference type="GO" id="GO:0005737">
    <property type="term" value="C:cytoplasm"/>
    <property type="evidence" value="ECO:0007669"/>
    <property type="project" value="TreeGrafter"/>
</dbReference>
<dbReference type="Gene3D" id="3.40.50.10180">
    <property type="entry name" value="Glycerate kinase, MOFRL-like N-terminal domain"/>
    <property type="match status" value="1"/>
</dbReference>
<proteinExistence type="predicted"/>
<organism evidence="3 4">
    <name type="scientific">Candidatus Desulfolinea nitratireducens</name>
    <dbReference type="NCBI Taxonomy" id="2841698"/>
    <lineage>
        <taxon>Bacteria</taxon>
        <taxon>Bacillati</taxon>
        <taxon>Chloroflexota</taxon>
        <taxon>Anaerolineae</taxon>
        <taxon>Anaerolineales</taxon>
        <taxon>Anaerolineales incertae sedis</taxon>
        <taxon>Candidatus Desulfolinea</taxon>
    </lineage>
</organism>
<dbReference type="InterPro" id="IPR037035">
    <property type="entry name" value="GK-like_C_sf"/>
</dbReference>
<evidence type="ECO:0000259" key="1">
    <source>
        <dbReference type="Pfam" id="PF05161"/>
    </source>
</evidence>
<dbReference type="GO" id="GO:0008887">
    <property type="term" value="F:glycerate kinase activity"/>
    <property type="evidence" value="ECO:0007669"/>
    <property type="project" value="InterPro"/>
</dbReference>
<dbReference type="Proteomes" id="UP000614469">
    <property type="component" value="Unassembled WGS sequence"/>
</dbReference>
<dbReference type="InterPro" id="IPR039760">
    <property type="entry name" value="MOFRL_protein"/>
</dbReference>
<evidence type="ECO:0000313" key="4">
    <source>
        <dbReference type="Proteomes" id="UP000614469"/>
    </source>
</evidence>
<dbReference type="AlphaFoldDB" id="A0A8J6TEG7"/>
<feature type="domain" description="MOFRL" evidence="1">
    <location>
        <begin position="321"/>
        <end position="427"/>
    </location>
</feature>
<comment type="caution">
    <text evidence="3">The sequence shown here is derived from an EMBL/GenBank/DDBJ whole genome shotgun (WGS) entry which is preliminary data.</text>
</comment>
<dbReference type="PANTHER" id="PTHR12227:SF0">
    <property type="entry name" value="GLYCERATE KINASE"/>
    <property type="match status" value="1"/>
</dbReference>
<dbReference type="InterPro" id="IPR007835">
    <property type="entry name" value="MOFRL"/>
</dbReference>
<accession>A0A8J6TEG7</accession>
<dbReference type="PANTHER" id="PTHR12227">
    <property type="entry name" value="GLYCERATE KINASE"/>
    <property type="match status" value="1"/>
</dbReference>
<gene>
    <name evidence="3" type="ORF">H8E29_07830</name>
</gene>
<sequence>MASLQREPNANAVKRILDASISAANPADAVRRCLTRDGNLLWVNEREYPLNEFSAVYLVSVGKAAISMAVAVSELLGKNPHEGIVVAKYLPAVSLPENLAFLESSHPLPNERSLRAGEMILALLKKTTASDLVIFLISGGGSALMTSPVTGVSLKDMEKLTSLLLACAARIDEINTLRRALDRVKGGGLARATFPAQMISLLLSDVINSPLEAIASGPTVPNPTTRSDALNVIKKYNIFSQTPSTIIEILQKEDGTERGGLLSRGVVHIIGSNLISAQAAQAQALREGFDAQIMTTSLQGEAAQVGQELATKLANNKNRPICLIAGGETTVSLGNTNGLGGRNQEVALSAVAGLAGIPDVMLVTLATDGEDGPTDAAGAVVTGDTLARAQLLGLDLDAHLHNHNAYPFFDALGDLLKIGPTGTNVNDLTFLFAF</sequence>
<dbReference type="InterPro" id="IPR038614">
    <property type="entry name" value="GK_N_sf"/>
</dbReference>
<reference evidence="3 4" key="1">
    <citation type="submission" date="2020-08" db="EMBL/GenBank/DDBJ databases">
        <title>Bridging the membrane lipid divide: bacteria of the FCB group superphylum have the potential to synthesize archaeal ether lipids.</title>
        <authorList>
            <person name="Villanueva L."/>
            <person name="Von Meijenfeldt F.A.B."/>
            <person name="Westbye A.B."/>
            <person name="Yadav S."/>
            <person name="Hopmans E.C."/>
            <person name="Dutilh B.E."/>
            <person name="Sinninghe Damste J.S."/>
        </authorList>
    </citation>
    <scope>NUCLEOTIDE SEQUENCE [LARGE SCALE GENOMIC DNA]</scope>
    <source>
        <strain evidence="3">NIOZ-UU36</strain>
    </source>
</reference>
<evidence type="ECO:0000313" key="3">
    <source>
        <dbReference type="EMBL" id="MBC8335156.1"/>
    </source>
</evidence>
<name>A0A8J6TEG7_9CHLR</name>
<protein>
    <submittedName>
        <fullName evidence="3">DUF4147 domain-containing protein</fullName>
    </submittedName>
</protein>
<dbReference type="Pfam" id="PF13660">
    <property type="entry name" value="DUF4147"/>
    <property type="match status" value="1"/>
</dbReference>
<dbReference type="InterPro" id="IPR025286">
    <property type="entry name" value="MOFRL_assoc_dom"/>
</dbReference>
<dbReference type="EMBL" id="JACNJN010000092">
    <property type="protein sequence ID" value="MBC8335156.1"/>
    <property type="molecule type" value="Genomic_DNA"/>
</dbReference>
<dbReference type="Pfam" id="PF05161">
    <property type="entry name" value="MOFRL"/>
    <property type="match status" value="1"/>
</dbReference>
<evidence type="ECO:0000259" key="2">
    <source>
        <dbReference type="Pfam" id="PF13660"/>
    </source>
</evidence>
<dbReference type="SUPFAM" id="SSF82544">
    <property type="entry name" value="GckA/TtuD-like"/>
    <property type="match status" value="1"/>
</dbReference>
<dbReference type="Gene3D" id="3.40.1480.10">
    <property type="entry name" value="MOFRL domain"/>
    <property type="match status" value="1"/>
</dbReference>